<protein>
    <recommendedName>
        <fullName evidence="3">dUTPase-like domain-containing protein</fullName>
    </recommendedName>
</protein>
<evidence type="ECO:0008006" key="3">
    <source>
        <dbReference type="Google" id="ProtNLM"/>
    </source>
</evidence>
<gene>
    <name evidence="1" type="ORF">CONCODRAFT_18237</name>
</gene>
<organism evidence="1 2">
    <name type="scientific">Conidiobolus coronatus (strain ATCC 28846 / CBS 209.66 / NRRL 28638)</name>
    <name type="common">Delacroixia coronata</name>
    <dbReference type="NCBI Taxonomy" id="796925"/>
    <lineage>
        <taxon>Eukaryota</taxon>
        <taxon>Fungi</taxon>
        <taxon>Fungi incertae sedis</taxon>
        <taxon>Zoopagomycota</taxon>
        <taxon>Entomophthoromycotina</taxon>
        <taxon>Entomophthoromycetes</taxon>
        <taxon>Entomophthorales</taxon>
        <taxon>Ancylistaceae</taxon>
        <taxon>Conidiobolus</taxon>
    </lineage>
</organism>
<accession>A0A137P3I7</accession>
<sequence length="287" mass="32147">MTIFTAPITWISYTILYSYVFSEPIVVHDVEITLLCQLIHTVIFALTAITNDPFYTYVGGYTAKLSFAYTTASETFSKNCLRNKNNISIIILGRELIHCPTLVLPSNSYGLLLSTNNLGHLKVKVDFSNNILKLPNGDPPFNWSPLNKQQTTIAYIPLNYQGPAPHPVTLEAHQLLKFETGITLGIPSGLMGIIPRNYANIAVLVVNNTKHTIEIPPNQRVVSIQFVETADVQFERVLTIPNAFTAENTGNLPELPETNYHYLDTARRLLLGIIFNNLLITPYTERN</sequence>
<dbReference type="Proteomes" id="UP000070444">
    <property type="component" value="Unassembled WGS sequence"/>
</dbReference>
<evidence type="ECO:0000313" key="1">
    <source>
        <dbReference type="EMBL" id="KXN69582.1"/>
    </source>
</evidence>
<name>A0A137P3I7_CONC2</name>
<dbReference type="EMBL" id="KQ964530">
    <property type="protein sequence ID" value="KXN69582.1"/>
    <property type="molecule type" value="Genomic_DNA"/>
</dbReference>
<dbReference type="SUPFAM" id="SSF51283">
    <property type="entry name" value="dUTPase-like"/>
    <property type="match status" value="1"/>
</dbReference>
<keyword evidence="2" id="KW-1185">Reference proteome</keyword>
<reference evidence="1 2" key="1">
    <citation type="journal article" date="2015" name="Genome Biol. Evol.">
        <title>Phylogenomic analyses indicate that early fungi evolved digesting cell walls of algal ancestors of land plants.</title>
        <authorList>
            <person name="Chang Y."/>
            <person name="Wang S."/>
            <person name="Sekimoto S."/>
            <person name="Aerts A.L."/>
            <person name="Choi C."/>
            <person name="Clum A."/>
            <person name="LaButti K.M."/>
            <person name="Lindquist E.A."/>
            <person name="Yee Ngan C."/>
            <person name="Ohm R.A."/>
            <person name="Salamov A.A."/>
            <person name="Grigoriev I.V."/>
            <person name="Spatafora J.W."/>
            <person name="Berbee M.L."/>
        </authorList>
    </citation>
    <scope>NUCLEOTIDE SEQUENCE [LARGE SCALE GENOMIC DNA]</scope>
    <source>
        <strain evidence="1 2">NRRL 28638</strain>
    </source>
</reference>
<dbReference type="AlphaFoldDB" id="A0A137P3I7"/>
<dbReference type="InterPro" id="IPR036157">
    <property type="entry name" value="dUTPase-like_sf"/>
</dbReference>
<proteinExistence type="predicted"/>
<evidence type="ECO:0000313" key="2">
    <source>
        <dbReference type="Proteomes" id="UP000070444"/>
    </source>
</evidence>